<accession>X0SVC8</accession>
<gene>
    <name evidence="3" type="ORF">S01H1_01304</name>
</gene>
<reference evidence="3" key="1">
    <citation type="journal article" date="2014" name="Front. Microbiol.">
        <title>High frequency of phylogenetically diverse reductive dehalogenase-homologous genes in deep subseafloor sedimentary metagenomes.</title>
        <authorList>
            <person name="Kawai M."/>
            <person name="Futagami T."/>
            <person name="Toyoda A."/>
            <person name="Takaki Y."/>
            <person name="Nishi S."/>
            <person name="Hori S."/>
            <person name="Arai W."/>
            <person name="Tsubouchi T."/>
            <person name="Morono Y."/>
            <person name="Uchiyama I."/>
            <person name="Ito T."/>
            <person name="Fujiyama A."/>
            <person name="Inagaki F."/>
            <person name="Takami H."/>
        </authorList>
    </citation>
    <scope>NUCLEOTIDE SEQUENCE</scope>
    <source>
        <strain evidence="3">Expedition CK06-06</strain>
    </source>
</reference>
<dbReference type="GO" id="GO:0005975">
    <property type="term" value="P:carbohydrate metabolic process"/>
    <property type="evidence" value="ECO:0007669"/>
    <property type="project" value="InterPro"/>
</dbReference>
<evidence type="ECO:0000256" key="2">
    <source>
        <dbReference type="ARBA" id="ARBA00023235"/>
    </source>
</evidence>
<dbReference type="CDD" id="cd00429">
    <property type="entry name" value="RPE"/>
    <property type="match status" value="1"/>
</dbReference>
<protein>
    <recommendedName>
        <fullName evidence="4">Ribulose-phosphate 3-epimerase</fullName>
    </recommendedName>
</protein>
<dbReference type="SUPFAM" id="SSF51366">
    <property type="entry name" value="Ribulose-phoshate binding barrel"/>
    <property type="match status" value="1"/>
</dbReference>
<evidence type="ECO:0000313" key="3">
    <source>
        <dbReference type="EMBL" id="GAF79081.1"/>
    </source>
</evidence>
<dbReference type="InterPro" id="IPR000056">
    <property type="entry name" value="Ribul_P_3_epim-like"/>
</dbReference>
<proteinExistence type="predicted"/>
<dbReference type="EMBL" id="BARS01000552">
    <property type="protein sequence ID" value="GAF79081.1"/>
    <property type="molecule type" value="Genomic_DNA"/>
</dbReference>
<dbReference type="InterPro" id="IPR013785">
    <property type="entry name" value="Aldolase_TIM"/>
</dbReference>
<organism evidence="3">
    <name type="scientific">marine sediment metagenome</name>
    <dbReference type="NCBI Taxonomy" id="412755"/>
    <lineage>
        <taxon>unclassified sequences</taxon>
        <taxon>metagenomes</taxon>
        <taxon>ecological metagenomes</taxon>
    </lineage>
</organism>
<dbReference type="PROSITE" id="PS01086">
    <property type="entry name" value="RIBUL_P_3_EPIMER_2"/>
    <property type="match status" value="1"/>
</dbReference>
<dbReference type="AlphaFoldDB" id="X0SVC8"/>
<dbReference type="GO" id="GO:0016857">
    <property type="term" value="F:racemase and epimerase activity, acting on carbohydrates and derivatives"/>
    <property type="evidence" value="ECO:0007669"/>
    <property type="project" value="InterPro"/>
</dbReference>
<dbReference type="Pfam" id="PF00834">
    <property type="entry name" value="Ribul_P_3_epim"/>
    <property type="match status" value="1"/>
</dbReference>
<dbReference type="InterPro" id="IPR011060">
    <property type="entry name" value="RibuloseP-bd_barrel"/>
</dbReference>
<dbReference type="GO" id="GO:0046872">
    <property type="term" value="F:metal ion binding"/>
    <property type="evidence" value="ECO:0007669"/>
    <property type="project" value="UniProtKB-KW"/>
</dbReference>
<dbReference type="PANTHER" id="PTHR11749">
    <property type="entry name" value="RIBULOSE-5-PHOSPHATE-3-EPIMERASE"/>
    <property type="match status" value="1"/>
</dbReference>
<keyword evidence="1" id="KW-0479">Metal-binding</keyword>
<keyword evidence="2" id="KW-0413">Isomerase</keyword>
<evidence type="ECO:0000256" key="1">
    <source>
        <dbReference type="ARBA" id="ARBA00022723"/>
    </source>
</evidence>
<evidence type="ECO:0008006" key="4">
    <source>
        <dbReference type="Google" id="ProtNLM"/>
    </source>
</evidence>
<dbReference type="Gene3D" id="3.20.20.70">
    <property type="entry name" value="Aldolase class I"/>
    <property type="match status" value="1"/>
</dbReference>
<name>X0SVC8_9ZZZZ</name>
<sequence>AGASILTVHPEASAHLHRLVQMIKGLGVLSGVALNPASPLALIEGVLAEVDLVLLMTVNPGWGGQQFLHSVLPKMRRLRRMLDEQGLAAELEVDGGITVETAPLVVEAGARVLVAGSAVFQHADGVAAAMARIQESVRKVRPAV</sequence>
<comment type="caution">
    <text evidence="3">The sequence shown here is derived from an EMBL/GenBank/DDBJ whole genome shotgun (WGS) entry which is preliminary data.</text>
</comment>
<feature type="non-terminal residue" evidence="3">
    <location>
        <position position="1"/>
    </location>
</feature>